<gene>
    <name evidence="4" type="ORF">APLA_LOCUS597</name>
</gene>
<dbReference type="PANTHER" id="PTHR34403">
    <property type="entry name" value="TOL-PAL SYSTEM PROTEIN TOLA"/>
    <property type="match status" value="1"/>
</dbReference>
<dbReference type="PANTHER" id="PTHR34403:SF17">
    <property type="entry name" value="RETINITIS PIGMENTOSA 1-LIKE 1 PROTEIN-LIKE"/>
    <property type="match status" value="1"/>
</dbReference>
<feature type="compositionally biased region" description="Basic and acidic residues" evidence="1">
    <location>
        <begin position="707"/>
        <end position="760"/>
    </location>
</feature>
<feature type="compositionally biased region" description="Basic residues" evidence="1">
    <location>
        <begin position="14"/>
        <end position="23"/>
    </location>
</feature>
<evidence type="ECO:0000313" key="4">
    <source>
        <dbReference type="EMBL" id="CAB3221002.1"/>
    </source>
</evidence>
<feature type="region of interest" description="Disordered" evidence="1">
    <location>
        <begin position="863"/>
        <end position="902"/>
    </location>
</feature>
<evidence type="ECO:0000256" key="2">
    <source>
        <dbReference type="SAM" id="Phobius"/>
    </source>
</evidence>
<evidence type="ECO:0000259" key="3">
    <source>
        <dbReference type="PROSITE" id="PS50024"/>
    </source>
</evidence>
<keyword evidence="2" id="KW-0472">Membrane</keyword>
<protein>
    <recommendedName>
        <fullName evidence="3">SEA domain-containing protein</fullName>
    </recommendedName>
</protein>
<feature type="compositionally biased region" description="Basic and acidic residues" evidence="1">
    <location>
        <begin position="249"/>
        <end position="289"/>
    </location>
</feature>
<feature type="compositionally biased region" description="Basic and acidic residues" evidence="1">
    <location>
        <begin position="503"/>
        <end position="523"/>
    </location>
</feature>
<dbReference type="EMBL" id="CADEBD010000042">
    <property type="protein sequence ID" value="CAB3221002.1"/>
    <property type="molecule type" value="Genomic_DNA"/>
</dbReference>
<feature type="compositionally biased region" description="Basic and acidic residues" evidence="1">
    <location>
        <begin position="1110"/>
        <end position="1127"/>
    </location>
</feature>
<dbReference type="InterPro" id="IPR000082">
    <property type="entry name" value="SEA_dom"/>
</dbReference>
<keyword evidence="2" id="KW-1133">Transmembrane helix</keyword>
<name>A0A8S0YP46_ARCPL</name>
<accession>A0A8S0YP46</accession>
<dbReference type="Proteomes" id="UP000494256">
    <property type="component" value="Unassembled WGS sequence"/>
</dbReference>
<feature type="compositionally biased region" description="Basic and acidic residues" evidence="1">
    <location>
        <begin position="1696"/>
        <end position="1707"/>
    </location>
</feature>
<sequence>MPGGNLVRSERFRKGPRTPRTAHARYYYTRSLVLESPVKKRPHTPRIRCQSAPKVMDSHSRSASPREPTRPQHRPPSPPSTPSGFDNSAYQHDEDVDPNHNDSYASNRPQQNGHTKEHNGVSDTKTLEAVNLELINLTPKNGNAKKKDVEVDMNTANPYDEYFVPVNEHRKYMRGEKLYVTADKRGEKGGCKRPLCWTLLGLVVAAIVALIVLAATGILFANSPTPLEQYNSSISSARALGGIGSHLHPGHDHENDHEHNDEDHNEYPDQSKEAADQHGPEAQSDEVREPSIVSEESNQMYVSRTVEGEVKVDNEEFTPALQDVDSNEYREFVNTFTSALKRAIFDKDVLENNDNEITVEVVQLREGSIIVTYRVHWNTKVRAESSTTPPPEDLLTANTLKAILNDYLNKNNRMINIYHIADDKIVTRPVLDICQINKNGCEYGCKFDETSLDFICTCPPGKIIDMTNPKKCMSFFGNTETRSESQEGVEVNSTVAPTSNESTDTKAKPTDGVKVPVESEHSAEQPVLWQEPHHVMPETTTDAETEVSFSQIIGNPTEHPDERKTKEDESELSKKKDEPGLKGLPTSQTDIDLHSTIEPTAEPEPIAEPNLRPNFEPKPKSESTDTEISTKNEPQFEIKSGLESDSDTRSEPEPEPKSEPEVESKLEPESKSEPEVESKLEPESKSEPEPTDQRSEPPLIAEPTPEPEPKPTAEPEPEPHIKLADPKPEPEPESEPESKSEPEPEFKYEPELESKSEPEMQSKSGPMSVREPELSLETELQTSTESESKLKLELETTTLGSSHYTIIPTLISPDEPQLTLQPVAENESTSDYQTTPKPKSFQETIHNIINNIQDGEHETDVKPLINTEPHSTSASDSKSEEESNEDKSVMFNNGGKLEFKPDDAMDKTTTARVSISGSNIISDSSDEVKPDIISILSYNRQSFNQNSTKTNEVFTTTESNDWLEAQDPTNIKTSSIESNDSVSNNYANILSNSVNNIMQQSEQRSFKSFDDEDLVFETTTSLMFNDTSHDDSTTEYNSTLNKSIPSTQETLQRIEGDNKATSVSQNEGMFENVNTLEMVELTTATTTTEMSETTNSLFGIRNHAPIEYSDPIKDNEKETTPENEKQVENGSMITSILQEANSLDSNTPAPTGTTTPEMETEFSLNKHYQNSKEEKLIDILEHKATVVSNETSTEHEPEEGIDITFDSINMLYNRSSKSIENLAKNNTVSTNTQETVTLLNEGTTTTDSDWLSEPVTEMNYDDIMNKIGNRDTTESSASKLDDVIHNGLAKDDFEPDYLNNMGSNNKQDDEPLYSMVHDYDNEDSRFKRVNKEVSNEKSSILITTSDLIPTPSVHMETTTVSEYIYKISEERSKLPQISLLMLNETNINYPSSSSPAVTAAPAPVWEESVTENTLGVKEMSEPVESTSRVVDLMESDHHVRIDEIQLPTTTISPTTTIQVNENIENPNITEIVSSDISNSELQNTTQGNNFNVTIYEISSQNDNKSSVTKTSTVQSAEYDDHETEMNPFLPEVENNKILVKKLQEGHDLEPINLNETQNENIEEHILTSTEGQATNKDTSNIPFTTSEMKETQNVIVTTEETYFHKHANESSLENINDARNVTMDSNIALRTKENETVPISTFLLDTDDLVTTKEVSTTLSSSHLDNQPVATTSIPVVPVNESEFLRVVPITEEEKELPTGDGEKNESFNDITESDLPKSDKRTLDANKFDAVNVNEA</sequence>
<feature type="compositionally biased region" description="Low complexity" evidence="1">
    <location>
        <begin position="775"/>
        <end position="785"/>
    </location>
</feature>
<feature type="domain" description="SEA" evidence="3">
    <location>
        <begin position="302"/>
        <end position="432"/>
    </location>
</feature>
<feature type="compositionally biased region" description="Basic and acidic residues" evidence="1">
    <location>
        <begin position="558"/>
        <end position="580"/>
    </location>
</feature>
<feature type="region of interest" description="Disordered" evidence="1">
    <location>
        <begin position="553"/>
        <end position="792"/>
    </location>
</feature>
<dbReference type="OrthoDB" id="6606209at2759"/>
<feature type="compositionally biased region" description="Basic and acidic residues" evidence="1">
    <location>
        <begin position="1715"/>
        <end position="1728"/>
    </location>
</feature>
<feature type="compositionally biased region" description="Polar residues" evidence="1">
    <location>
        <begin position="101"/>
        <end position="113"/>
    </location>
</feature>
<evidence type="ECO:0000313" key="5">
    <source>
        <dbReference type="Proteomes" id="UP000494256"/>
    </source>
</evidence>
<feature type="region of interest" description="Disordered" evidence="1">
    <location>
        <begin position="241"/>
        <end position="295"/>
    </location>
</feature>
<dbReference type="PROSITE" id="PS50024">
    <property type="entry name" value="SEA"/>
    <property type="match status" value="1"/>
</dbReference>
<comment type="caution">
    <text evidence="4">The sequence shown here is derived from an EMBL/GenBank/DDBJ whole genome shotgun (WGS) entry which is preliminary data.</text>
</comment>
<feature type="compositionally biased region" description="Polar residues" evidence="1">
    <location>
        <begin position="491"/>
        <end position="502"/>
    </location>
</feature>
<feature type="compositionally biased region" description="Basic and acidic residues" evidence="1">
    <location>
        <begin position="877"/>
        <end position="888"/>
    </location>
</feature>
<proteinExistence type="predicted"/>
<feature type="region of interest" description="Disordered" evidence="1">
    <location>
        <begin position="1"/>
        <end position="121"/>
    </location>
</feature>
<dbReference type="InterPro" id="IPR050972">
    <property type="entry name" value="SDr-like"/>
</dbReference>
<feature type="region of interest" description="Disordered" evidence="1">
    <location>
        <begin position="1690"/>
        <end position="1737"/>
    </location>
</feature>
<feature type="compositionally biased region" description="Basic and acidic residues" evidence="1">
    <location>
        <begin position="91"/>
        <end position="100"/>
    </location>
</feature>
<feature type="region of interest" description="Disordered" evidence="1">
    <location>
        <begin position="1102"/>
        <end position="1128"/>
    </location>
</feature>
<feature type="compositionally biased region" description="Basic and acidic residues" evidence="1">
    <location>
        <begin position="615"/>
        <end position="695"/>
    </location>
</feature>
<evidence type="ECO:0000256" key="1">
    <source>
        <dbReference type="SAM" id="MobiDB-lite"/>
    </source>
</evidence>
<feature type="transmembrane region" description="Helical" evidence="2">
    <location>
        <begin position="195"/>
        <end position="221"/>
    </location>
</feature>
<keyword evidence="2" id="KW-0812">Transmembrane</keyword>
<feature type="compositionally biased region" description="Low complexity" evidence="1">
    <location>
        <begin position="596"/>
        <end position="609"/>
    </location>
</feature>
<feature type="region of interest" description="Disordered" evidence="1">
    <location>
        <begin position="480"/>
        <end position="534"/>
    </location>
</feature>
<reference evidence="4 5" key="1">
    <citation type="submission" date="2020-04" db="EMBL/GenBank/DDBJ databases">
        <authorList>
            <person name="Wallbank WR R."/>
            <person name="Pardo Diaz C."/>
            <person name="Kozak K."/>
            <person name="Martin S."/>
            <person name="Jiggins C."/>
            <person name="Moest M."/>
            <person name="Warren A I."/>
            <person name="Byers J.R.P. K."/>
            <person name="Montejo-Kovacevich G."/>
            <person name="Yen C E."/>
        </authorList>
    </citation>
    <scope>NUCLEOTIDE SEQUENCE [LARGE SCALE GENOMIC DNA]</scope>
</reference>
<organism evidence="4 5">
    <name type="scientific">Arctia plantaginis</name>
    <name type="common">Wood tiger moth</name>
    <name type="synonym">Phalaena plantaginis</name>
    <dbReference type="NCBI Taxonomy" id="874455"/>
    <lineage>
        <taxon>Eukaryota</taxon>
        <taxon>Metazoa</taxon>
        <taxon>Ecdysozoa</taxon>
        <taxon>Arthropoda</taxon>
        <taxon>Hexapoda</taxon>
        <taxon>Insecta</taxon>
        <taxon>Pterygota</taxon>
        <taxon>Neoptera</taxon>
        <taxon>Endopterygota</taxon>
        <taxon>Lepidoptera</taxon>
        <taxon>Glossata</taxon>
        <taxon>Ditrysia</taxon>
        <taxon>Noctuoidea</taxon>
        <taxon>Erebidae</taxon>
        <taxon>Arctiinae</taxon>
        <taxon>Arctia</taxon>
    </lineage>
</organism>